<keyword evidence="2" id="KW-1133">Transmembrane helix</keyword>
<organism evidence="3 4">
    <name type="scientific">Laceyella putida</name>
    <dbReference type="NCBI Taxonomy" id="110101"/>
    <lineage>
        <taxon>Bacteria</taxon>
        <taxon>Bacillati</taxon>
        <taxon>Bacillota</taxon>
        <taxon>Bacilli</taxon>
        <taxon>Bacillales</taxon>
        <taxon>Thermoactinomycetaceae</taxon>
        <taxon>Laceyella</taxon>
    </lineage>
</organism>
<evidence type="ECO:0000313" key="4">
    <source>
        <dbReference type="Proteomes" id="UP001596500"/>
    </source>
</evidence>
<dbReference type="RefSeq" id="WP_379862760.1">
    <property type="nucleotide sequence ID" value="NZ_JBHTBW010000001.1"/>
</dbReference>
<reference evidence="4" key="1">
    <citation type="journal article" date="2019" name="Int. J. Syst. Evol. Microbiol.">
        <title>The Global Catalogue of Microorganisms (GCM) 10K type strain sequencing project: providing services to taxonomists for standard genome sequencing and annotation.</title>
        <authorList>
            <consortium name="The Broad Institute Genomics Platform"/>
            <consortium name="The Broad Institute Genome Sequencing Center for Infectious Disease"/>
            <person name="Wu L."/>
            <person name="Ma J."/>
        </authorList>
    </citation>
    <scope>NUCLEOTIDE SEQUENCE [LARGE SCALE GENOMIC DNA]</scope>
    <source>
        <strain evidence="4">CGMCC 1.12942</strain>
    </source>
</reference>
<keyword evidence="2" id="KW-0472">Membrane</keyword>
<evidence type="ECO:0000313" key="3">
    <source>
        <dbReference type="EMBL" id="MFC7439575.1"/>
    </source>
</evidence>
<feature type="compositionally biased region" description="Basic and acidic residues" evidence="1">
    <location>
        <begin position="1"/>
        <end position="20"/>
    </location>
</feature>
<feature type="region of interest" description="Disordered" evidence="1">
    <location>
        <begin position="1"/>
        <end position="46"/>
    </location>
</feature>
<feature type="transmembrane region" description="Helical" evidence="2">
    <location>
        <begin position="81"/>
        <end position="103"/>
    </location>
</feature>
<keyword evidence="4" id="KW-1185">Reference proteome</keyword>
<keyword evidence="2" id="KW-0812">Transmembrane</keyword>
<evidence type="ECO:0000256" key="2">
    <source>
        <dbReference type="SAM" id="Phobius"/>
    </source>
</evidence>
<gene>
    <name evidence="3" type="ORF">ACFQNG_00105</name>
</gene>
<dbReference type="Proteomes" id="UP001596500">
    <property type="component" value="Unassembled WGS sequence"/>
</dbReference>
<comment type="caution">
    <text evidence="3">The sequence shown here is derived from an EMBL/GenBank/DDBJ whole genome shotgun (WGS) entry which is preliminary data.</text>
</comment>
<dbReference type="Pfam" id="PF08310">
    <property type="entry name" value="LGFP"/>
    <property type="match status" value="2"/>
</dbReference>
<accession>A0ABW2RF75</accession>
<dbReference type="InterPro" id="IPR013207">
    <property type="entry name" value="LGFP"/>
</dbReference>
<evidence type="ECO:0000256" key="1">
    <source>
        <dbReference type="SAM" id="MobiDB-lite"/>
    </source>
</evidence>
<protein>
    <submittedName>
        <fullName evidence="3">LGFP repeat-containing protein</fullName>
    </submittedName>
</protein>
<proteinExistence type="predicted"/>
<dbReference type="EMBL" id="JBHTBW010000001">
    <property type="protein sequence ID" value="MFC7439575.1"/>
    <property type="molecule type" value="Genomic_DNA"/>
</dbReference>
<sequence length="387" mass="43336">MNQEKNKQNENSPESKDDTSLNKAKPQLNHDNGGKKENLPKFSFNDKAFPHNKGKISIAEKISNQYKTVITVINNPSNNKLHLISIIAIASIIVIALFSLLALDPMLSTEKSKPEVDSEAAKEISEKYKSIQFKNESSVSDIKPTSDKVGYYQMFLTTFGDRGGIYYHPDIGAFEVHGDIYKKWKDLEAEKGLLGYPKTDQLPTPDIIGQFNHFQGGSIYWTPATGAHVVYGPIRDKWSKLSWERGFLGYPISDPYQLSDREIKQEFEGGTITCKPNKTVNDCVVKNTSNKGNSSFVSLTEVESFKKTKTGPLFVPLGGRIHITVNNFNHNPNFEWYLMVENKDEPFRYSGHDTANITADVPVGTYRLVFHCGGKACSANGRLVVLK</sequence>
<name>A0ABW2RF75_9BACL</name>